<sequence>MHFGYFGLMGYRERGIPASKVFEEHVEQVRHADQLGFETAWFAEHHFSNYCICPSPLIMIAHCAGKTDRIKLAPAVLVTPLYDPARLLAEIGMADCLSGGRLVLGLGSGYQPYEFERFHQELPNARPMLGEFIDMLDLAFLEDTFEYHG</sequence>
<dbReference type="InterPro" id="IPR036661">
    <property type="entry name" value="Luciferase-like_sf"/>
</dbReference>
<dbReference type="Gene3D" id="3.20.20.30">
    <property type="entry name" value="Luciferase-like domain"/>
    <property type="match status" value="1"/>
</dbReference>
<reference evidence="4" key="1">
    <citation type="submission" date="2018-05" db="EMBL/GenBank/DDBJ databases">
        <authorList>
            <person name="Lanie J.A."/>
            <person name="Ng W.-L."/>
            <person name="Kazmierczak K.M."/>
            <person name="Andrzejewski T.M."/>
            <person name="Davidsen T.M."/>
            <person name="Wayne K.J."/>
            <person name="Tettelin H."/>
            <person name="Glass J.I."/>
            <person name="Rusch D."/>
            <person name="Podicherti R."/>
            <person name="Tsui H.-C.T."/>
            <person name="Winkler M.E."/>
        </authorList>
    </citation>
    <scope>NUCLEOTIDE SEQUENCE</scope>
</reference>
<organism evidence="4">
    <name type="scientific">marine metagenome</name>
    <dbReference type="NCBI Taxonomy" id="408172"/>
    <lineage>
        <taxon>unclassified sequences</taxon>
        <taxon>metagenomes</taxon>
        <taxon>ecological metagenomes</taxon>
    </lineage>
</organism>
<dbReference type="EMBL" id="UINC01087044">
    <property type="protein sequence ID" value="SVC36055.1"/>
    <property type="molecule type" value="Genomic_DNA"/>
</dbReference>
<feature type="non-terminal residue" evidence="4">
    <location>
        <position position="149"/>
    </location>
</feature>
<accession>A0A382LJR3</accession>
<keyword evidence="1" id="KW-0560">Oxidoreductase</keyword>
<evidence type="ECO:0000256" key="2">
    <source>
        <dbReference type="ARBA" id="ARBA00023033"/>
    </source>
</evidence>
<protein>
    <recommendedName>
        <fullName evidence="3">Luciferase-like domain-containing protein</fullName>
    </recommendedName>
</protein>
<dbReference type="GO" id="GO:0005829">
    <property type="term" value="C:cytosol"/>
    <property type="evidence" value="ECO:0007669"/>
    <property type="project" value="TreeGrafter"/>
</dbReference>
<dbReference type="GO" id="GO:0016705">
    <property type="term" value="F:oxidoreductase activity, acting on paired donors, with incorporation or reduction of molecular oxygen"/>
    <property type="evidence" value="ECO:0007669"/>
    <property type="project" value="InterPro"/>
</dbReference>
<gene>
    <name evidence="4" type="ORF">METZ01_LOCUS288909</name>
</gene>
<dbReference type="GO" id="GO:0004497">
    <property type="term" value="F:monooxygenase activity"/>
    <property type="evidence" value="ECO:0007669"/>
    <property type="project" value="UniProtKB-KW"/>
</dbReference>
<evidence type="ECO:0000313" key="4">
    <source>
        <dbReference type="EMBL" id="SVC36055.1"/>
    </source>
</evidence>
<dbReference type="PANTHER" id="PTHR30137:SF8">
    <property type="entry name" value="BLR5498 PROTEIN"/>
    <property type="match status" value="1"/>
</dbReference>
<keyword evidence="2" id="KW-0503">Monooxygenase</keyword>
<feature type="domain" description="Luciferase-like" evidence="3">
    <location>
        <begin position="1"/>
        <end position="149"/>
    </location>
</feature>
<dbReference type="Pfam" id="PF00296">
    <property type="entry name" value="Bac_luciferase"/>
    <property type="match status" value="1"/>
</dbReference>
<dbReference type="AlphaFoldDB" id="A0A382LJR3"/>
<proteinExistence type="predicted"/>
<dbReference type="SUPFAM" id="SSF51679">
    <property type="entry name" value="Bacterial luciferase-like"/>
    <property type="match status" value="1"/>
</dbReference>
<evidence type="ECO:0000259" key="3">
    <source>
        <dbReference type="Pfam" id="PF00296"/>
    </source>
</evidence>
<dbReference type="PANTHER" id="PTHR30137">
    <property type="entry name" value="LUCIFERASE-LIKE MONOOXYGENASE"/>
    <property type="match status" value="1"/>
</dbReference>
<evidence type="ECO:0000256" key="1">
    <source>
        <dbReference type="ARBA" id="ARBA00023002"/>
    </source>
</evidence>
<dbReference type="InterPro" id="IPR011251">
    <property type="entry name" value="Luciferase-like_dom"/>
</dbReference>
<dbReference type="InterPro" id="IPR050766">
    <property type="entry name" value="Bact_Lucif_Oxidored"/>
</dbReference>
<name>A0A382LJR3_9ZZZZ</name>